<reference evidence="2" key="1">
    <citation type="submission" date="2020-10" db="EMBL/GenBank/DDBJ databases">
        <title>Unveiling of a novel bifunctional photoreceptor, Dualchrome1, isolated from a cosmopolitan green alga.</title>
        <authorList>
            <person name="Suzuki S."/>
            <person name="Kawachi M."/>
        </authorList>
    </citation>
    <scope>NUCLEOTIDE SEQUENCE</scope>
    <source>
        <strain evidence="2">NIES 2893</strain>
    </source>
</reference>
<evidence type="ECO:0000313" key="3">
    <source>
        <dbReference type="Proteomes" id="UP000660262"/>
    </source>
</evidence>
<protein>
    <recommendedName>
        <fullName evidence="4">BAR domain-containing protein</fullName>
    </recommendedName>
</protein>
<dbReference type="Proteomes" id="UP000660262">
    <property type="component" value="Unassembled WGS sequence"/>
</dbReference>
<dbReference type="EMBL" id="BNJQ01000034">
    <property type="protein sequence ID" value="GHP11353.1"/>
    <property type="molecule type" value="Genomic_DNA"/>
</dbReference>
<organism evidence="2 3">
    <name type="scientific">Pycnococcus provasolii</name>
    <dbReference type="NCBI Taxonomy" id="41880"/>
    <lineage>
        <taxon>Eukaryota</taxon>
        <taxon>Viridiplantae</taxon>
        <taxon>Chlorophyta</taxon>
        <taxon>Pseudoscourfieldiophyceae</taxon>
        <taxon>Pseudoscourfieldiales</taxon>
        <taxon>Pycnococcaceae</taxon>
        <taxon>Pycnococcus</taxon>
    </lineage>
</organism>
<evidence type="ECO:0000256" key="1">
    <source>
        <dbReference type="SAM" id="MobiDB-lite"/>
    </source>
</evidence>
<comment type="caution">
    <text evidence="2">The sequence shown here is derived from an EMBL/GenBank/DDBJ whole genome shotgun (WGS) entry which is preliminary data.</text>
</comment>
<dbReference type="OrthoDB" id="511530at2759"/>
<dbReference type="Gene3D" id="1.20.1270.60">
    <property type="entry name" value="Arfaptin homology (AH) domain/BAR domain"/>
    <property type="match status" value="1"/>
</dbReference>
<evidence type="ECO:0008006" key="4">
    <source>
        <dbReference type="Google" id="ProtNLM"/>
    </source>
</evidence>
<keyword evidence="3" id="KW-1185">Reference proteome</keyword>
<dbReference type="SUPFAM" id="SSF103657">
    <property type="entry name" value="BAR/IMD domain-like"/>
    <property type="match status" value="1"/>
</dbReference>
<feature type="compositionally biased region" description="Basic and acidic residues" evidence="1">
    <location>
        <begin position="300"/>
        <end position="309"/>
    </location>
</feature>
<gene>
    <name evidence="2" type="ORF">PPROV_001008100</name>
</gene>
<name>A0A830HX92_9CHLO</name>
<dbReference type="AlphaFoldDB" id="A0A830HX92"/>
<proteinExistence type="predicted"/>
<feature type="region of interest" description="Disordered" evidence="1">
    <location>
        <begin position="276"/>
        <end position="309"/>
    </location>
</feature>
<evidence type="ECO:0000313" key="2">
    <source>
        <dbReference type="EMBL" id="GHP11353.1"/>
    </source>
</evidence>
<sequence length="309" mass="34345">MGSASASPRNGEGSKVHHAKRKMIEGMKQYLKMGAKRFMHTESARCMLMYDEVKTFKAIVDKCEKVCQSLRHANDAFFQQVASTLESNLPLSFEYNPETGAAEMVPPVQHTVAGGRGSGEEMRKLGEDVSLGLEGEVLRPIAAWKMHAESVKKRMGELEDRRLELDFYRRAVESLLATHDKLKLQLADNVDGTGKERVERRMHSTWEKKQSRDVKLQASLASYSACESEVYDELRSLIADAMHFKAYLNAAISVQSASFATAASCMEIPVEDKRQEMVVSARGSGGADAKKQNAAAPPHGRHDDDSDYE</sequence>
<dbReference type="InterPro" id="IPR027267">
    <property type="entry name" value="AH/BAR_dom_sf"/>
</dbReference>
<accession>A0A830HX92</accession>